<organism evidence="2 3">
    <name type="scientific">Gemmobacter lanyuensis</name>
    <dbReference type="NCBI Taxonomy" id="1054497"/>
    <lineage>
        <taxon>Bacteria</taxon>
        <taxon>Pseudomonadati</taxon>
        <taxon>Pseudomonadota</taxon>
        <taxon>Alphaproteobacteria</taxon>
        <taxon>Rhodobacterales</taxon>
        <taxon>Paracoccaceae</taxon>
        <taxon>Gemmobacter</taxon>
    </lineage>
</organism>
<dbReference type="AlphaFoldDB" id="A0A918MG27"/>
<reference evidence="2" key="1">
    <citation type="journal article" date="2014" name="Int. J. Syst. Evol. Microbiol.">
        <title>Complete genome sequence of Corynebacterium casei LMG S-19264T (=DSM 44701T), isolated from a smear-ripened cheese.</title>
        <authorList>
            <consortium name="US DOE Joint Genome Institute (JGI-PGF)"/>
            <person name="Walter F."/>
            <person name="Albersmeier A."/>
            <person name="Kalinowski J."/>
            <person name="Ruckert C."/>
        </authorList>
    </citation>
    <scope>NUCLEOTIDE SEQUENCE</scope>
    <source>
        <strain evidence="2">KCTC 23714</strain>
    </source>
</reference>
<dbReference type="SUPFAM" id="SSF51294">
    <property type="entry name" value="Hedgehog/intein (Hint) domain"/>
    <property type="match status" value="1"/>
</dbReference>
<feature type="domain" description="Hedgehog/Intein (Hint)" evidence="1">
    <location>
        <begin position="23"/>
        <end position="149"/>
    </location>
</feature>
<protein>
    <recommendedName>
        <fullName evidence="1">Hedgehog/Intein (Hint) domain-containing protein</fullName>
    </recommendedName>
</protein>
<evidence type="ECO:0000259" key="1">
    <source>
        <dbReference type="Pfam" id="PF13403"/>
    </source>
</evidence>
<reference evidence="2" key="2">
    <citation type="submission" date="2020-09" db="EMBL/GenBank/DDBJ databases">
        <authorList>
            <person name="Sun Q."/>
            <person name="Kim S."/>
        </authorList>
    </citation>
    <scope>NUCLEOTIDE SEQUENCE</scope>
    <source>
        <strain evidence="2">KCTC 23714</strain>
    </source>
</reference>
<dbReference type="InterPro" id="IPR028992">
    <property type="entry name" value="Hedgehog/Intein_dom"/>
</dbReference>
<sequence>MSLATLASTADLSAAAHDVRSGLAAGTPVLTLAGPVVVERLAAGDRIVTRDGVRRLAGVQRVDAAVRLVRVSESAIGVDQPEADMLMTADMQILIRDWRAKALRGCDQAVIAADRLIDGEYIRREPEARAVLFQLEFDAPVVIYAGGLELALTPAPASA</sequence>
<keyword evidence="3" id="KW-1185">Reference proteome</keyword>
<proteinExistence type="predicted"/>
<name>A0A918MG27_9RHOB</name>
<dbReference type="InterPro" id="IPR036844">
    <property type="entry name" value="Hint_dom_sf"/>
</dbReference>
<comment type="caution">
    <text evidence="2">The sequence shown here is derived from an EMBL/GenBank/DDBJ whole genome shotgun (WGS) entry which is preliminary data.</text>
</comment>
<dbReference type="Pfam" id="PF13403">
    <property type="entry name" value="Hint_2"/>
    <property type="match status" value="1"/>
</dbReference>
<evidence type="ECO:0000313" key="3">
    <source>
        <dbReference type="Proteomes" id="UP000628984"/>
    </source>
</evidence>
<gene>
    <name evidence="2" type="ORF">GCM10011452_03330</name>
</gene>
<evidence type="ECO:0000313" key="2">
    <source>
        <dbReference type="EMBL" id="GGW21686.1"/>
    </source>
</evidence>
<dbReference type="RefSeq" id="WP_189632059.1">
    <property type="nucleotide sequence ID" value="NZ_BMYQ01000001.1"/>
</dbReference>
<accession>A0A918MG27</accession>
<dbReference type="EMBL" id="BMYQ01000001">
    <property type="protein sequence ID" value="GGW21686.1"/>
    <property type="molecule type" value="Genomic_DNA"/>
</dbReference>
<dbReference type="Proteomes" id="UP000628984">
    <property type="component" value="Unassembled WGS sequence"/>
</dbReference>